<dbReference type="GO" id="GO:0034045">
    <property type="term" value="C:phagophore assembly site membrane"/>
    <property type="evidence" value="ECO:0007669"/>
    <property type="project" value="UniProtKB-SubCell"/>
</dbReference>
<proteinExistence type="inferred from homology"/>
<dbReference type="InterPro" id="IPR009011">
    <property type="entry name" value="Man6P_isomerase_rcpt-bd_dom_sf"/>
</dbReference>
<evidence type="ECO:0000256" key="2">
    <source>
        <dbReference type="ARBA" id="ARBA00004358"/>
    </source>
</evidence>
<reference evidence="22" key="1">
    <citation type="journal article" date="2023" name="Mol. Phylogenet. Evol.">
        <title>Genome-scale phylogeny and comparative genomics of the fungal order Sordariales.</title>
        <authorList>
            <person name="Hensen N."/>
            <person name="Bonometti L."/>
            <person name="Westerberg I."/>
            <person name="Brannstrom I.O."/>
            <person name="Guillou S."/>
            <person name="Cros-Aarteil S."/>
            <person name="Calhoun S."/>
            <person name="Haridas S."/>
            <person name="Kuo A."/>
            <person name="Mondo S."/>
            <person name="Pangilinan J."/>
            <person name="Riley R."/>
            <person name="LaButti K."/>
            <person name="Andreopoulos B."/>
            <person name="Lipzen A."/>
            <person name="Chen C."/>
            <person name="Yan M."/>
            <person name="Daum C."/>
            <person name="Ng V."/>
            <person name="Clum A."/>
            <person name="Steindorff A."/>
            <person name="Ohm R.A."/>
            <person name="Martin F."/>
            <person name="Silar P."/>
            <person name="Natvig D.O."/>
            <person name="Lalanne C."/>
            <person name="Gautier V."/>
            <person name="Ament-Velasquez S.L."/>
            <person name="Kruys A."/>
            <person name="Hutchinson M.I."/>
            <person name="Powell A.J."/>
            <person name="Barry K."/>
            <person name="Miller A.N."/>
            <person name="Grigoriev I.V."/>
            <person name="Debuchy R."/>
            <person name="Gladieux P."/>
            <person name="Hiltunen Thoren M."/>
            <person name="Johannesson H."/>
        </authorList>
    </citation>
    <scope>NUCLEOTIDE SEQUENCE</scope>
    <source>
        <strain evidence="22">CBS 508.74</strain>
    </source>
</reference>
<dbReference type="GO" id="GO:0030659">
    <property type="term" value="C:cytoplasmic vesicle membrane"/>
    <property type="evidence" value="ECO:0007669"/>
    <property type="project" value="UniProtKB-SubCell"/>
</dbReference>
<feature type="transmembrane region" description="Helical" evidence="19">
    <location>
        <begin position="276"/>
        <end position="296"/>
    </location>
</feature>
<keyword evidence="7" id="KW-0813">Transport</keyword>
<evidence type="ECO:0000256" key="1">
    <source>
        <dbReference type="ARBA" id="ARBA00004304"/>
    </source>
</evidence>
<evidence type="ECO:0000256" key="13">
    <source>
        <dbReference type="ARBA" id="ARBA00023034"/>
    </source>
</evidence>
<dbReference type="PANTHER" id="PTHR15071:SF13">
    <property type="entry name" value="AUTOPHAGY-RELATED PROTEIN 27"/>
    <property type="match status" value="1"/>
</dbReference>
<keyword evidence="14" id="KW-0496">Mitochondrion</keyword>
<keyword evidence="23" id="KW-1185">Reference proteome</keyword>
<evidence type="ECO:0000256" key="11">
    <source>
        <dbReference type="ARBA" id="ARBA00022989"/>
    </source>
</evidence>
<feature type="compositionally biased region" description="Acidic residues" evidence="18">
    <location>
        <begin position="211"/>
        <end position="220"/>
    </location>
</feature>
<dbReference type="Pfam" id="PF09451">
    <property type="entry name" value="ATG27"/>
    <property type="match status" value="1"/>
</dbReference>
<evidence type="ECO:0000256" key="4">
    <source>
        <dbReference type="ARBA" id="ARBA00004614"/>
    </source>
</evidence>
<keyword evidence="12" id="KW-0072">Autophagy</keyword>
<dbReference type="GO" id="GO:0031966">
    <property type="term" value="C:mitochondrial membrane"/>
    <property type="evidence" value="ECO:0007669"/>
    <property type="project" value="UniProtKB-SubCell"/>
</dbReference>
<organism evidence="22 23">
    <name type="scientific">Canariomyces notabilis</name>
    <dbReference type="NCBI Taxonomy" id="2074819"/>
    <lineage>
        <taxon>Eukaryota</taxon>
        <taxon>Fungi</taxon>
        <taxon>Dikarya</taxon>
        <taxon>Ascomycota</taxon>
        <taxon>Pezizomycotina</taxon>
        <taxon>Sordariomycetes</taxon>
        <taxon>Sordariomycetidae</taxon>
        <taxon>Sordariales</taxon>
        <taxon>Chaetomiaceae</taxon>
        <taxon>Canariomyces</taxon>
    </lineage>
</organism>
<dbReference type="SUPFAM" id="SSF50911">
    <property type="entry name" value="Mannose 6-phosphate receptor domain"/>
    <property type="match status" value="1"/>
</dbReference>
<name>A0AAN6QI37_9PEZI</name>
<evidence type="ECO:0000313" key="22">
    <source>
        <dbReference type="EMBL" id="KAK4108620.1"/>
    </source>
</evidence>
<keyword evidence="10" id="KW-0653">Protein transport</keyword>
<evidence type="ECO:0000256" key="8">
    <source>
        <dbReference type="ARBA" id="ARBA00022692"/>
    </source>
</evidence>
<feature type="region of interest" description="Disordered" evidence="18">
    <location>
        <begin position="193"/>
        <end position="226"/>
    </location>
</feature>
<keyword evidence="13" id="KW-0333">Golgi apparatus</keyword>
<evidence type="ECO:0000256" key="9">
    <source>
        <dbReference type="ARBA" id="ARBA00022729"/>
    </source>
</evidence>
<evidence type="ECO:0000256" key="5">
    <source>
        <dbReference type="ARBA" id="ARBA00005363"/>
    </source>
</evidence>
<evidence type="ECO:0000256" key="3">
    <source>
        <dbReference type="ARBA" id="ARBA00004472"/>
    </source>
</evidence>
<evidence type="ECO:0000256" key="12">
    <source>
        <dbReference type="ARBA" id="ARBA00023006"/>
    </source>
</evidence>
<accession>A0AAN6QI37</accession>
<keyword evidence="9 20" id="KW-0732">Signal</keyword>
<dbReference type="Gene3D" id="2.70.130.10">
    <property type="entry name" value="Mannose-6-phosphate receptor binding domain"/>
    <property type="match status" value="1"/>
</dbReference>
<evidence type="ECO:0000256" key="10">
    <source>
        <dbReference type="ARBA" id="ARBA00022927"/>
    </source>
</evidence>
<dbReference type="GO" id="GO:0000139">
    <property type="term" value="C:Golgi membrane"/>
    <property type="evidence" value="ECO:0007669"/>
    <property type="project" value="UniProtKB-SubCell"/>
</dbReference>
<evidence type="ECO:0000256" key="14">
    <source>
        <dbReference type="ARBA" id="ARBA00023128"/>
    </source>
</evidence>
<dbReference type="AlphaFoldDB" id="A0AAN6QI37"/>
<reference evidence="22" key="2">
    <citation type="submission" date="2023-05" db="EMBL/GenBank/DDBJ databases">
        <authorList>
            <consortium name="Lawrence Berkeley National Laboratory"/>
            <person name="Steindorff A."/>
            <person name="Hensen N."/>
            <person name="Bonometti L."/>
            <person name="Westerberg I."/>
            <person name="Brannstrom I.O."/>
            <person name="Guillou S."/>
            <person name="Cros-Aarteil S."/>
            <person name="Calhoun S."/>
            <person name="Haridas S."/>
            <person name="Kuo A."/>
            <person name="Mondo S."/>
            <person name="Pangilinan J."/>
            <person name="Riley R."/>
            <person name="Labutti K."/>
            <person name="Andreopoulos B."/>
            <person name="Lipzen A."/>
            <person name="Chen C."/>
            <person name="Yanf M."/>
            <person name="Daum C."/>
            <person name="Ng V."/>
            <person name="Clum A."/>
            <person name="Ohm R."/>
            <person name="Martin F."/>
            <person name="Silar P."/>
            <person name="Natvig D."/>
            <person name="Lalanne C."/>
            <person name="Gautier V."/>
            <person name="Ament-Velasquez S.L."/>
            <person name="Kruys A."/>
            <person name="Hutchinson M.I."/>
            <person name="Powell A.J."/>
            <person name="Barry K."/>
            <person name="Miller A.N."/>
            <person name="Grigoriev I.V."/>
            <person name="Debuchy R."/>
            <person name="Gladieux P."/>
            <person name="Thoren M.H."/>
            <person name="Johannesson H."/>
        </authorList>
    </citation>
    <scope>NUCLEOTIDE SEQUENCE</scope>
    <source>
        <strain evidence="22">CBS 508.74</strain>
    </source>
</reference>
<dbReference type="InterPro" id="IPR018939">
    <property type="entry name" value="Autophagy-rel_prot_27"/>
</dbReference>
<evidence type="ECO:0000256" key="18">
    <source>
        <dbReference type="SAM" id="MobiDB-lite"/>
    </source>
</evidence>
<sequence length="349" mass="39292">MWKKPGSETASLSSLLLLVLATQPGPAAAVLKCDPLVVDGRNYNLHALAGPHTVVTHEYVRPTYHNTTYTIDVCAPLRRKDDVPKEQRCPDGTRVCAIKHRWDPQSKKSETDQVIPIVVGHDGKPFAWEAKILSADEDPEKKDAQKEGLRLIMSGNSYQQRAQRTVVDFRCDPNLEGTEKEWESIDEYLPADGKKAEKRKNSRRDEKGDSGDGDDDDDASTPERQLKKDGAALVWNGYRRDKDDNGKDTDTLYLTWYTKHVCDAALEEPAAEAKHWGFFTWLVIIAFLAVASYLIFGSWLNYNRYGARGWDLLPHGDTIRDVPYLLKDWTRRVLNTVQGSGSRGGYSAV</sequence>
<evidence type="ECO:0000256" key="19">
    <source>
        <dbReference type="SAM" id="Phobius"/>
    </source>
</evidence>
<feature type="domain" description="MRH" evidence="21">
    <location>
        <begin position="31"/>
        <end position="264"/>
    </location>
</feature>
<feature type="chain" id="PRO_5042871083" description="Autophagy-related protein 27" evidence="20">
    <location>
        <begin position="30"/>
        <end position="349"/>
    </location>
</feature>
<keyword evidence="15 19" id="KW-0472">Membrane</keyword>
<evidence type="ECO:0000256" key="20">
    <source>
        <dbReference type="SAM" id="SignalP"/>
    </source>
</evidence>
<evidence type="ECO:0000256" key="7">
    <source>
        <dbReference type="ARBA" id="ARBA00022448"/>
    </source>
</evidence>
<dbReference type="GeneID" id="89942262"/>
<gene>
    <name evidence="22" type="ORF">N656DRAFT_801560</name>
</gene>
<keyword evidence="8 19" id="KW-0812">Transmembrane</keyword>
<evidence type="ECO:0000256" key="16">
    <source>
        <dbReference type="ARBA" id="ARBA00023157"/>
    </source>
</evidence>
<evidence type="ECO:0000256" key="6">
    <source>
        <dbReference type="ARBA" id="ARBA00013776"/>
    </source>
</evidence>
<comment type="subcellular location">
    <subcellularLocation>
        <location evidence="2">Cytoplasmic vesicle membrane</location>
        <topology evidence="2">Single-pass type I membrane protein</topology>
    </subcellularLocation>
    <subcellularLocation>
        <location evidence="4">Golgi apparatus membrane</location>
        <topology evidence="4">Single-pass type I membrane protein</topology>
    </subcellularLocation>
    <subcellularLocation>
        <location evidence="1">Mitochondrion membrane</location>
        <topology evidence="1">Single-pass membrane protein</topology>
    </subcellularLocation>
    <subcellularLocation>
        <location evidence="3">Preautophagosomal structure membrane</location>
        <topology evidence="3">Single-pass type I membrane protein</topology>
    </subcellularLocation>
</comment>
<keyword evidence="17" id="KW-0968">Cytoplasmic vesicle</keyword>
<dbReference type="GO" id="GO:0015031">
    <property type="term" value="P:protein transport"/>
    <property type="evidence" value="ECO:0007669"/>
    <property type="project" value="UniProtKB-KW"/>
</dbReference>
<protein>
    <recommendedName>
        <fullName evidence="6">Autophagy-related protein 27</fullName>
    </recommendedName>
</protein>
<comment type="similarity">
    <text evidence="5">Belongs to the ATG27 family.</text>
</comment>
<dbReference type="PANTHER" id="PTHR15071">
    <property type="entry name" value="MANNOSE-6-PHOSPHATE RECEPTOR FAMILY MEMBER"/>
    <property type="match status" value="1"/>
</dbReference>
<dbReference type="InterPro" id="IPR044865">
    <property type="entry name" value="MRH_dom"/>
</dbReference>
<dbReference type="EMBL" id="MU853361">
    <property type="protein sequence ID" value="KAK4108620.1"/>
    <property type="molecule type" value="Genomic_DNA"/>
</dbReference>
<evidence type="ECO:0000259" key="21">
    <source>
        <dbReference type="PROSITE" id="PS51914"/>
    </source>
</evidence>
<dbReference type="PROSITE" id="PS51914">
    <property type="entry name" value="MRH"/>
    <property type="match status" value="1"/>
</dbReference>
<keyword evidence="11 19" id="KW-1133">Transmembrane helix</keyword>
<dbReference type="Proteomes" id="UP001302812">
    <property type="component" value="Unassembled WGS sequence"/>
</dbReference>
<evidence type="ECO:0000256" key="17">
    <source>
        <dbReference type="ARBA" id="ARBA00023329"/>
    </source>
</evidence>
<evidence type="ECO:0000313" key="23">
    <source>
        <dbReference type="Proteomes" id="UP001302812"/>
    </source>
</evidence>
<dbReference type="GO" id="GO:0006914">
    <property type="term" value="P:autophagy"/>
    <property type="evidence" value="ECO:0007669"/>
    <property type="project" value="UniProtKB-KW"/>
</dbReference>
<keyword evidence="16" id="KW-1015">Disulfide bond</keyword>
<evidence type="ECO:0000256" key="15">
    <source>
        <dbReference type="ARBA" id="ARBA00023136"/>
    </source>
</evidence>
<dbReference type="RefSeq" id="XP_064666190.1">
    <property type="nucleotide sequence ID" value="XM_064818137.1"/>
</dbReference>
<feature type="signal peptide" evidence="20">
    <location>
        <begin position="1"/>
        <end position="29"/>
    </location>
</feature>
<comment type="caution">
    <text evidence="22">The sequence shown here is derived from an EMBL/GenBank/DDBJ whole genome shotgun (WGS) entry which is preliminary data.</text>
</comment>